<dbReference type="STRING" id="1314785.A0A165DC75"/>
<reference evidence="8 9" key="1">
    <citation type="journal article" date="2016" name="Mol. Biol. Evol.">
        <title>Comparative Genomics of Early-Diverging Mushroom-Forming Fungi Provides Insights into the Origins of Lignocellulose Decay Capabilities.</title>
        <authorList>
            <person name="Nagy L.G."/>
            <person name="Riley R."/>
            <person name="Tritt A."/>
            <person name="Adam C."/>
            <person name="Daum C."/>
            <person name="Floudas D."/>
            <person name="Sun H."/>
            <person name="Yadav J.S."/>
            <person name="Pangilinan J."/>
            <person name="Larsson K.H."/>
            <person name="Matsuura K."/>
            <person name="Barry K."/>
            <person name="Labutti K."/>
            <person name="Kuo R."/>
            <person name="Ohm R.A."/>
            <person name="Bhattacharya S.S."/>
            <person name="Shirouzu T."/>
            <person name="Yoshinaga Y."/>
            <person name="Martin F.M."/>
            <person name="Grigoriev I.V."/>
            <person name="Hibbett D.S."/>
        </authorList>
    </citation>
    <scope>NUCLEOTIDE SEQUENCE [LARGE SCALE GENOMIC DNA]</scope>
    <source>
        <strain evidence="8 9">93-53</strain>
    </source>
</reference>
<gene>
    <name evidence="8" type="ORF">LAESUDRAFT_657735</name>
</gene>
<evidence type="ECO:0000256" key="2">
    <source>
        <dbReference type="ARBA" id="ARBA00022692"/>
    </source>
</evidence>
<comment type="subcellular location">
    <subcellularLocation>
        <location evidence="1">Membrane</location>
        <topology evidence="1">Multi-pass membrane protein</topology>
    </subcellularLocation>
</comment>
<dbReference type="PROSITE" id="PS51380">
    <property type="entry name" value="EXS"/>
    <property type="match status" value="1"/>
</dbReference>
<evidence type="ECO:0000256" key="4">
    <source>
        <dbReference type="ARBA" id="ARBA00023136"/>
    </source>
</evidence>
<dbReference type="GO" id="GO:0005794">
    <property type="term" value="C:Golgi apparatus"/>
    <property type="evidence" value="ECO:0007669"/>
    <property type="project" value="TreeGrafter"/>
</dbReference>
<evidence type="ECO:0000313" key="9">
    <source>
        <dbReference type="Proteomes" id="UP000076871"/>
    </source>
</evidence>
<evidence type="ECO:0000256" key="6">
    <source>
        <dbReference type="SAM" id="Phobius"/>
    </source>
</evidence>
<dbReference type="GO" id="GO:0016036">
    <property type="term" value="P:cellular response to phosphate starvation"/>
    <property type="evidence" value="ECO:0007669"/>
    <property type="project" value="TreeGrafter"/>
</dbReference>
<keyword evidence="4 6" id="KW-0472">Membrane</keyword>
<keyword evidence="2 6" id="KW-0812">Transmembrane</keyword>
<dbReference type="GO" id="GO:0006817">
    <property type="term" value="P:phosphate ion transport"/>
    <property type="evidence" value="ECO:0007669"/>
    <property type="project" value="TreeGrafter"/>
</dbReference>
<keyword evidence="3 6" id="KW-1133">Transmembrane helix</keyword>
<feature type="transmembrane region" description="Helical" evidence="6">
    <location>
        <begin position="123"/>
        <end position="144"/>
    </location>
</feature>
<feature type="domain" description="EXS" evidence="7">
    <location>
        <begin position="89"/>
        <end position="283"/>
    </location>
</feature>
<dbReference type="GO" id="GO:0005886">
    <property type="term" value="C:plasma membrane"/>
    <property type="evidence" value="ECO:0007669"/>
    <property type="project" value="TreeGrafter"/>
</dbReference>
<dbReference type="GeneID" id="63821736"/>
<feature type="transmembrane region" description="Helical" evidence="6">
    <location>
        <begin position="94"/>
        <end position="111"/>
    </location>
</feature>
<dbReference type="PANTHER" id="PTHR10783:SF103">
    <property type="entry name" value="SOLUTE CARRIER FAMILY 53 MEMBER 1"/>
    <property type="match status" value="1"/>
</dbReference>
<name>A0A165DC75_9APHY</name>
<dbReference type="GO" id="GO:0000822">
    <property type="term" value="F:inositol hexakisphosphate binding"/>
    <property type="evidence" value="ECO:0007669"/>
    <property type="project" value="TreeGrafter"/>
</dbReference>
<keyword evidence="9" id="KW-1185">Reference proteome</keyword>
<evidence type="ECO:0000313" key="8">
    <source>
        <dbReference type="EMBL" id="KZT04539.1"/>
    </source>
</evidence>
<dbReference type="OrthoDB" id="9970435at2759"/>
<evidence type="ECO:0000256" key="3">
    <source>
        <dbReference type="ARBA" id="ARBA00022989"/>
    </source>
</evidence>
<protein>
    <submittedName>
        <fullName evidence="8">EXS-domain-containing protein</fullName>
    </submittedName>
</protein>
<feature type="transmembrane region" description="Helical" evidence="6">
    <location>
        <begin position="195"/>
        <end position="214"/>
    </location>
</feature>
<organism evidence="8 9">
    <name type="scientific">Laetiporus sulphureus 93-53</name>
    <dbReference type="NCBI Taxonomy" id="1314785"/>
    <lineage>
        <taxon>Eukaryota</taxon>
        <taxon>Fungi</taxon>
        <taxon>Dikarya</taxon>
        <taxon>Basidiomycota</taxon>
        <taxon>Agaricomycotina</taxon>
        <taxon>Agaricomycetes</taxon>
        <taxon>Polyporales</taxon>
        <taxon>Laetiporus</taxon>
    </lineage>
</organism>
<sequence>MHAVSPSDWPLLWLAWALFIWLNPLPIFFRSSRYWLLKNLYRQLTSGVRRVEFQDFWMGDQFCSLVFTLGDLWFVGCAYSHALKNWRICTTGANWAPMFAIAVLPFFVRFVQSIRRWADSKQLMHLVNAGKYGTGIIYYLTYYLWRQHGGGRGPRFVAWCILGVFYAGYAGAWDILMDWSLMQRHAKYRFLRSELIYTSHVPLYYVAIVANIIIRYEFLMYIPEKGVNYVIRTFIAAMLEMLRRWQWNFLRLENEHIGNMDQYRVTREVPLPYSFDHQSHDSDGGDEDDEVERTSISTRSWRRRKVNTPSVGAVEVEDNHEQ</sequence>
<dbReference type="PANTHER" id="PTHR10783">
    <property type="entry name" value="XENOTROPIC AND POLYTROPIC RETROVIRUS RECEPTOR 1-RELATED"/>
    <property type="match status" value="1"/>
</dbReference>
<evidence type="ECO:0000256" key="1">
    <source>
        <dbReference type="ARBA" id="ARBA00004141"/>
    </source>
</evidence>
<feature type="transmembrane region" description="Helical" evidence="6">
    <location>
        <begin position="12"/>
        <end position="29"/>
    </location>
</feature>
<dbReference type="RefSeq" id="XP_040762279.1">
    <property type="nucleotide sequence ID" value="XM_040904706.1"/>
</dbReference>
<dbReference type="AlphaFoldDB" id="A0A165DC75"/>
<dbReference type="InParanoid" id="A0A165DC75"/>
<dbReference type="Proteomes" id="UP000076871">
    <property type="component" value="Unassembled WGS sequence"/>
</dbReference>
<evidence type="ECO:0000256" key="5">
    <source>
        <dbReference type="SAM" id="MobiDB-lite"/>
    </source>
</evidence>
<proteinExistence type="predicted"/>
<evidence type="ECO:0000259" key="7">
    <source>
        <dbReference type="PROSITE" id="PS51380"/>
    </source>
</evidence>
<feature type="region of interest" description="Disordered" evidence="5">
    <location>
        <begin position="276"/>
        <end position="299"/>
    </location>
</feature>
<feature type="transmembrane region" description="Helical" evidence="6">
    <location>
        <begin position="156"/>
        <end position="175"/>
    </location>
</feature>
<dbReference type="InterPro" id="IPR004342">
    <property type="entry name" value="EXS_C"/>
</dbReference>
<feature type="transmembrane region" description="Helical" evidence="6">
    <location>
        <begin position="62"/>
        <end position="82"/>
    </location>
</feature>
<dbReference type="EMBL" id="KV427636">
    <property type="protein sequence ID" value="KZT04539.1"/>
    <property type="molecule type" value="Genomic_DNA"/>
</dbReference>
<dbReference type="Pfam" id="PF03124">
    <property type="entry name" value="EXS"/>
    <property type="match status" value="1"/>
</dbReference>
<accession>A0A165DC75</accession>